<evidence type="ECO:0000259" key="1">
    <source>
        <dbReference type="Pfam" id="PF05899"/>
    </source>
</evidence>
<dbReference type="InterPro" id="IPR008579">
    <property type="entry name" value="UGlyAH_Cupin_dom"/>
</dbReference>
<dbReference type="PANTHER" id="PTHR33271:SF22">
    <property type="entry name" value="OS04G0445200 PROTEIN"/>
    <property type="match status" value="1"/>
</dbReference>
<comment type="caution">
    <text evidence="2">The sequence shown here is derived from an EMBL/GenBank/DDBJ whole genome shotgun (WGS) entry which is preliminary data.</text>
</comment>
<reference evidence="2 3" key="1">
    <citation type="journal article" date="2023" name="Hortic Res">
        <title>Pangenome of water caltrop reveals structural variations and asymmetric subgenome divergence after allopolyploidization.</title>
        <authorList>
            <person name="Zhang X."/>
            <person name="Chen Y."/>
            <person name="Wang L."/>
            <person name="Yuan Y."/>
            <person name="Fang M."/>
            <person name="Shi L."/>
            <person name="Lu R."/>
            <person name="Comes H.P."/>
            <person name="Ma Y."/>
            <person name="Chen Y."/>
            <person name="Huang G."/>
            <person name="Zhou Y."/>
            <person name="Zheng Z."/>
            <person name="Qiu Y."/>
        </authorList>
    </citation>
    <scope>NUCLEOTIDE SEQUENCE [LARGE SCALE GENOMIC DNA]</scope>
    <source>
        <strain evidence="2">F231</strain>
    </source>
</reference>
<dbReference type="InterPro" id="IPR011051">
    <property type="entry name" value="RmlC_Cupin_sf"/>
</dbReference>
<name>A0AAN7R969_TRANT</name>
<dbReference type="InterPro" id="IPR014710">
    <property type="entry name" value="RmlC-like_jellyroll"/>
</dbReference>
<evidence type="ECO:0000313" key="3">
    <source>
        <dbReference type="Proteomes" id="UP001346149"/>
    </source>
</evidence>
<protein>
    <recommendedName>
        <fullName evidence="1">(S)-ureidoglycine aminohydrolase cupin domain-containing protein</fullName>
    </recommendedName>
</protein>
<evidence type="ECO:0000313" key="2">
    <source>
        <dbReference type="EMBL" id="KAK4790518.1"/>
    </source>
</evidence>
<dbReference type="Proteomes" id="UP001346149">
    <property type="component" value="Unassembled WGS sequence"/>
</dbReference>
<feature type="domain" description="(S)-ureidoglycine aminohydrolase cupin" evidence="1">
    <location>
        <begin position="74"/>
        <end position="147"/>
    </location>
</feature>
<sequence>MACACSSLLINPYTFVNYHPTRLPISTHYSPKSSGRCRAFKYPSISASSSSEGMTTVEKLGIKIESNPPESKLTELGVRNWPKWGCPPSKFPWTYSAKETCYLLQGKVMVKPEGANEAVEIKAGDLVVFPKGMSCTWDVSVAVDKHYNFE</sequence>
<dbReference type="Pfam" id="PF05899">
    <property type="entry name" value="Cupin_3"/>
    <property type="match status" value="1"/>
</dbReference>
<dbReference type="AlphaFoldDB" id="A0AAN7R969"/>
<dbReference type="PANTHER" id="PTHR33271">
    <property type="entry name" value="OS04G0445200 PROTEIN"/>
    <property type="match status" value="1"/>
</dbReference>
<keyword evidence="3" id="KW-1185">Reference proteome</keyword>
<dbReference type="CDD" id="cd02227">
    <property type="entry name" value="cupin_TM1112-like"/>
    <property type="match status" value="1"/>
</dbReference>
<accession>A0AAN7R969</accession>
<dbReference type="Gene3D" id="2.60.120.10">
    <property type="entry name" value="Jelly Rolls"/>
    <property type="match status" value="1"/>
</dbReference>
<dbReference type="SUPFAM" id="SSF51182">
    <property type="entry name" value="RmlC-like cupins"/>
    <property type="match status" value="1"/>
</dbReference>
<dbReference type="EMBL" id="JAXQNO010000010">
    <property type="protein sequence ID" value="KAK4790518.1"/>
    <property type="molecule type" value="Genomic_DNA"/>
</dbReference>
<proteinExistence type="predicted"/>
<gene>
    <name evidence="2" type="ORF">SAY86_017822</name>
</gene>
<organism evidence="2 3">
    <name type="scientific">Trapa natans</name>
    <name type="common">Water chestnut</name>
    <dbReference type="NCBI Taxonomy" id="22666"/>
    <lineage>
        <taxon>Eukaryota</taxon>
        <taxon>Viridiplantae</taxon>
        <taxon>Streptophyta</taxon>
        <taxon>Embryophyta</taxon>
        <taxon>Tracheophyta</taxon>
        <taxon>Spermatophyta</taxon>
        <taxon>Magnoliopsida</taxon>
        <taxon>eudicotyledons</taxon>
        <taxon>Gunneridae</taxon>
        <taxon>Pentapetalae</taxon>
        <taxon>rosids</taxon>
        <taxon>malvids</taxon>
        <taxon>Myrtales</taxon>
        <taxon>Lythraceae</taxon>
        <taxon>Trapa</taxon>
    </lineage>
</organism>